<evidence type="ECO:0008006" key="3">
    <source>
        <dbReference type="Google" id="ProtNLM"/>
    </source>
</evidence>
<protein>
    <recommendedName>
        <fullName evidence="3">DUF2586 family protein</fullName>
    </recommendedName>
</protein>
<dbReference type="Proteomes" id="UP000007041">
    <property type="component" value="Chromosome"/>
</dbReference>
<dbReference type="EMBL" id="FP565809">
    <property type="protein sequence ID" value="CBH21641.1"/>
    <property type="molecule type" value="Genomic_DNA"/>
</dbReference>
<gene>
    <name evidence="1" type="ordered locus">CLOST_1521</name>
</gene>
<dbReference type="eggNOG" id="COG4386">
    <property type="taxonomic scope" value="Bacteria"/>
</dbReference>
<dbReference type="KEGG" id="cst:CLOST_1521"/>
<dbReference type="BioCyc" id="CSTI499177:GJE9-1573-MONOMER"/>
<keyword evidence="2" id="KW-1185">Reference proteome</keyword>
<evidence type="ECO:0000313" key="1">
    <source>
        <dbReference type="EMBL" id="CBH21641.1"/>
    </source>
</evidence>
<dbReference type="STRING" id="1511.CLOST_1521"/>
<evidence type="ECO:0000313" key="2">
    <source>
        <dbReference type="Proteomes" id="UP000007041"/>
    </source>
</evidence>
<proteinExistence type="predicted"/>
<sequence>MGIPNTERVGVFSESLVSKEVMGFPGTCFPMGIVAQVDPDVCTDLEPKPYAIQTYADAVASFGKESEMAKLVRIVTLIGVNKLVCVPVISALEGAPTKDEYLESLDILKTEEAPEIIICDSISADVHLHVRNHCDVCSTNRKERRAHLGAMAASVSAWVALALPLNSGRVTLWASVPLSVEGTAHSSSVYFAAACAAYDALELDPAMPLHNIQVTPELFGGLYNRFEDADYEALYAGGLAAARTINGKVYIDRWVTTYTKDDGVSPAVPDNKYQEGTVAKVKDFVDRGLRNRLSTLHPREKASESTVGEIKADAIAQLEVYEGAEIIESPQIISVERQPDKRTRVHVNYVYKVVLPLNTIFLHGTALI</sequence>
<dbReference type="AlphaFoldDB" id="E3PRY7"/>
<dbReference type="RefSeq" id="WP_013361734.1">
    <property type="nucleotide sequence ID" value="NC_014614.1"/>
</dbReference>
<name>E3PRY7_ACESD</name>
<accession>E3PRY7</accession>
<organism evidence="1 2">
    <name type="scientific">Acetoanaerobium sticklandii (strain ATCC 12662 / DSM 519 / JCM 1433 / CCUG 9281 / NCIMB 10654 / HF)</name>
    <name type="common">Clostridium sticklandii</name>
    <dbReference type="NCBI Taxonomy" id="499177"/>
    <lineage>
        <taxon>Bacteria</taxon>
        <taxon>Bacillati</taxon>
        <taxon>Bacillota</taxon>
        <taxon>Clostridia</taxon>
        <taxon>Peptostreptococcales</taxon>
        <taxon>Filifactoraceae</taxon>
        <taxon>Acetoanaerobium</taxon>
    </lineage>
</organism>
<reference evidence="2" key="1">
    <citation type="journal article" date="2010" name="BMC Genomics">
        <title>Clostridium sticklandii, a specialist in amino acid degradation:revisiting its metabolism through its genome sequence.</title>
        <authorList>
            <person name="Fonknechten N."/>
            <person name="Chaussonnerie S."/>
            <person name="Tricot S."/>
            <person name="Lajus A."/>
            <person name="Andreesen J.R."/>
            <person name="Perchat N."/>
            <person name="Pelletier E."/>
            <person name="Gouyvenoux M."/>
            <person name="Barbe V."/>
            <person name="Salanoubat M."/>
            <person name="Le Paslier D."/>
            <person name="Weissenbach J."/>
            <person name="Cohen G.N."/>
            <person name="Kreimeyer A."/>
        </authorList>
    </citation>
    <scope>NUCLEOTIDE SEQUENCE [LARGE SCALE GENOMIC DNA]</scope>
    <source>
        <strain evidence="2">ATCC 12662 / DSM 519 / JCM 1433 / CCUG 9281 / NCIMB 10654 / HF</strain>
    </source>
</reference>
<dbReference type="GeneID" id="35559574"/>
<dbReference type="HOGENOM" id="CLU_751646_0_0_9"/>